<organism evidence="1 2">
    <name type="scientific">Paenibacillus albidus</name>
    <dbReference type="NCBI Taxonomy" id="2041023"/>
    <lineage>
        <taxon>Bacteria</taxon>
        <taxon>Bacillati</taxon>
        <taxon>Bacillota</taxon>
        <taxon>Bacilli</taxon>
        <taxon>Bacillales</taxon>
        <taxon>Paenibacillaceae</taxon>
        <taxon>Paenibacillus</taxon>
    </lineage>
</organism>
<dbReference type="AlphaFoldDB" id="A0A917D0R8"/>
<sequence>MEGATDIQAVIKGGLYTADIQAAATDTSDIHLQTHAAEEADINIIRTATAVQADSCLNMLHESKAPFTFLAEGAFLCGDHRKLSYKTSASRTNKAVSG</sequence>
<keyword evidence="2" id="KW-1185">Reference proteome</keyword>
<evidence type="ECO:0000313" key="1">
    <source>
        <dbReference type="EMBL" id="GGG04294.1"/>
    </source>
</evidence>
<gene>
    <name evidence="1" type="ORF">GCM10010912_56300</name>
</gene>
<accession>A0A917D0R8</accession>
<dbReference type="Proteomes" id="UP000637643">
    <property type="component" value="Unassembled WGS sequence"/>
</dbReference>
<reference evidence="1" key="1">
    <citation type="journal article" date="2014" name="Int. J. Syst. Evol. Microbiol.">
        <title>Complete genome sequence of Corynebacterium casei LMG S-19264T (=DSM 44701T), isolated from a smear-ripened cheese.</title>
        <authorList>
            <consortium name="US DOE Joint Genome Institute (JGI-PGF)"/>
            <person name="Walter F."/>
            <person name="Albersmeier A."/>
            <person name="Kalinowski J."/>
            <person name="Ruckert C."/>
        </authorList>
    </citation>
    <scope>NUCLEOTIDE SEQUENCE</scope>
    <source>
        <strain evidence="1">CGMCC 1.16134</strain>
    </source>
</reference>
<name>A0A917D0R8_9BACL</name>
<comment type="caution">
    <text evidence="1">The sequence shown here is derived from an EMBL/GenBank/DDBJ whole genome shotgun (WGS) entry which is preliminary data.</text>
</comment>
<dbReference type="EMBL" id="BMKR01000037">
    <property type="protein sequence ID" value="GGG04294.1"/>
    <property type="molecule type" value="Genomic_DNA"/>
</dbReference>
<proteinExistence type="predicted"/>
<protein>
    <submittedName>
        <fullName evidence="1">Uncharacterized protein</fullName>
    </submittedName>
</protein>
<evidence type="ECO:0000313" key="2">
    <source>
        <dbReference type="Proteomes" id="UP000637643"/>
    </source>
</evidence>
<reference evidence="1" key="2">
    <citation type="submission" date="2020-09" db="EMBL/GenBank/DDBJ databases">
        <authorList>
            <person name="Sun Q."/>
            <person name="Zhou Y."/>
        </authorList>
    </citation>
    <scope>NUCLEOTIDE SEQUENCE</scope>
    <source>
        <strain evidence="1">CGMCC 1.16134</strain>
    </source>
</reference>